<evidence type="ECO:0008006" key="9">
    <source>
        <dbReference type="Google" id="ProtNLM"/>
    </source>
</evidence>
<dbReference type="PANTHER" id="PTHR30250">
    <property type="entry name" value="PST FAMILY PREDICTED COLANIC ACID TRANSPORTER"/>
    <property type="match status" value="1"/>
</dbReference>
<accession>A0ABR9TRS2</accession>
<feature type="transmembrane region" description="Helical" evidence="6">
    <location>
        <begin position="372"/>
        <end position="391"/>
    </location>
</feature>
<keyword evidence="3 6" id="KW-0812">Transmembrane</keyword>
<protein>
    <recommendedName>
        <fullName evidence="9">Polysaccharide biosynthesis protein</fullName>
    </recommendedName>
</protein>
<feature type="transmembrane region" description="Helical" evidence="6">
    <location>
        <begin position="127"/>
        <end position="149"/>
    </location>
</feature>
<dbReference type="Proteomes" id="UP000640614">
    <property type="component" value="Unassembled WGS sequence"/>
</dbReference>
<organism evidence="7 8">
    <name type="scientific">Flavobacterium hungaricum</name>
    <dbReference type="NCBI Taxonomy" id="2082725"/>
    <lineage>
        <taxon>Bacteria</taxon>
        <taxon>Pseudomonadati</taxon>
        <taxon>Bacteroidota</taxon>
        <taxon>Flavobacteriia</taxon>
        <taxon>Flavobacteriales</taxon>
        <taxon>Flavobacteriaceae</taxon>
        <taxon>Flavobacterium</taxon>
    </lineage>
</organism>
<proteinExistence type="predicted"/>
<feature type="transmembrane region" description="Helical" evidence="6">
    <location>
        <begin position="225"/>
        <end position="250"/>
    </location>
</feature>
<keyword evidence="2" id="KW-1003">Cell membrane</keyword>
<feature type="transmembrane region" description="Helical" evidence="6">
    <location>
        <begin position="309"/>
        <end position="331"/>
    </location>
</feature>
<evidence type="ECO:0000256" key="1">
    <source>
        <dbReference type="ARBA" id="ARBA00004651"/>
    </source>
</evidence>
<evidence type="ECO:0000313" key="8">
    <source>
        <dbReference type="Proteomes" id="UP000640614"/>
    </source>
</evidence>
<feature type="transmembrane region" description="Helical" evidence="6">
    <location>
        <begin position="82"/>
        <end position="107"/>
    </location>
</feature>
<keyword evidence="4 6" id="KW-1133">Transmembrane helix</keyword>
<comment type="subcellular location">
    <subcellularLocation>
        <location evidence="1">Cell membrane</location>
        <topology evidence="1">Multi-pass membrane protein</topology>
    </subcellularLocation>
</comment>
<evidence type="ECO:0000256" key="6">
    <source>
        <dbReference type="SAM" id="Phobius"/>
    </source>
</evidence>
<feature type="transmembrane region" description="Helical" evidence="6">
    <location>
        <begin position="12"/>
        <end position="33"/>
    </location>
</feature>
<sequence>MFKIKSIIVKNSIFSIFQIILSTLCYVVIYYQILHNLGKTELGVWSIITSLPIAISVFGSGVSGCVLRYTPIYSVKNDKESFSGIIFNGLIFNILFGGFLVICGYIFSYKILQLLFNVNTIDLRYVTLFRISLLTFFVNFITSVLLSAIDGLQLIFVRNKIIIFCSIVFCFAAVFLVRILGLKGILLAQFIQSVLLFLCAFVIIKKIDLFDFDFMNYNKSFIKLFLTYGQGFQAISLSILIFDPITKYFLNKYFNLSTVGIYDLVSRAVTQIRVLIVSAVQVITPSVSKSSEENNLDVGGMFAKINRGASLLSFLLFSSLICFSSVLVNYLDKTNGSQYLSILVLLCLSYHCNIIASGAYSILMGLGKLKNIIISHILSSFINIALFYLVGKFLVNEFVVLPISFAIIISSEFLIYKFKKEFNLKNSAINKSDFILKLFSSLSIVLSIMLVWLKFDLYAGILLLIIHCLVLGYLVFKNDFFGAIINKVLNK</sequence>
<feature type="transmembrane region" description="Helical" evidence="6">
    <location>
        <begin position="458"/>
        <end position="476"/>
    </location>
</feature>
<comment type="caution">
    <text evidence="7">The sequence shown here is derived from an EMBL/GenBank/DDBJ whole genome shotgun (WGS) entry which is preliminary data.</text>
</comment>
<feature type="transmembrane region" description="Helical" evidence="6">
    <location>
        <begin position="337"/>
        <end position="360"/>
    </location>
</feature>
<keyword evidence="5 6" id="KW-0472">Membrane</keyword>
<dbReference type="PANTHER" id="PTHR30250:SF26">
    <property type="entry name" value="PSMA PROTEIN"/>
    <property type="match status" value="1"/>
</dbReference>
<name>A0ABR9TRS2_9FLAO</name>
<evidence type="ECO:0000256" key="3">
    <source>
        <dbReference type="ARBA" id="ARBA00022692"/>
    </source>
</evidence>
<evidence type="ECO:0000256" key="4">
    <source>
        <dbReference type="ARBA" id="ARBA00022989"/>
    </source>
</evidence>
<dbReference type="EMBL" id="PRDM01000006">
    <property type="protein sequence ID" value="MBE8727759.1"/>
    <property type="molecule type" value="Genomic_DNA"/>
</dbReference>
<dbReference type="RefSeq" id="WP_194140890.1">
    <property type="nucleotide sequence ID" value="NZ_PRDM01000006.1"/>
</dbReference>
<reference evidence="7 8" key="1">
    <citation type="submission" date="2018-07" db="EMBL/GenBank/DDBJ databases">
        <title>Genome assembly of strain KB82.</title>
        <authorList>
            <person name="Kukolya J."/>
            <person name="Horvath B."/>
            <person name="Nagy I."/>
            <person name="Toth A."/>
        </authorList>
    </citation>
    <scope>NUCLEOTIDE SEQUENCE [LARGE SCALE GENOMIC DNA]</scope>
    <source>
        <strain evidence="7 8">Kb82</strain>
    </source>
</reference>
<evidence type="ECO:0000256" key="5">
    <source>
        <dbReference type="ARBA" id="ARBA00023136"/>
    </source>
</evidence>
<evidence type="ECO:0000313" key="7">
    <source>
        <dbReference type="EMBL" id="MBE8727759.1"/>
    </source>
</evidence>
<gene>
    <name evidence="7" type="ORF">C4F50_22820</name>
</gene>
<keyword evidence="8" id="KW-1185">Reference proteome</keyword>
<feature type="transmembrane region" description="Helical" evidence="6">
    <location>
        <begin position="186"/>
        <end position="204"/>
    </location>
</feature>
<feature type="transmembrane region" description="Helical" evidence="6">
    <location>
        <begin position="161"/>
        <end position="180"/>
    </location>
</feature>
<evidence type="ECO:0000256" key="2">
    <source>
        <dbReference type="ARBA" id="ARBA00022475"/>
    </source>
</evidence>
<feature type="transmembrane region" description="Helical" evidence="6">
    <location>
        <begin position="397"/>
        <end position="415"/>
    </location>
</feature>
<dbReference type="InterPro" id="IPR050833">
    <property type="entry name" value="Poly_Biosynth_Transport"/>
</dbReference>
<feature type="transmembrane region" description="Helical" evidence="6">
    <location>
        <begin position="45"/>
        <end position="70"/>
    </location>
</feature>